<evidence type="ECO:0000313" key="10">
    <source>
        <dbReference type="Proteomes" id="UP000317171"/>
    </source>
</evidence>
<dbReference type="Proteomes" id="UP000317171">
    <property type="component" value="Chromosome"/>
</dbReference>
<feature type="domain" description="Type II secretion system protein GspF" evidence="8">
    <location>
        <begin position="185"/>
        <end position="307"/>
    </location>
</feature>
<name>A0A517RPI7_9PLAN</name>
<evidence type="ECO:0000256" key="2">
    <source>
        <dbReference type="ARBA" id="ARBA00005745"/>
    </source>
</evidence>
<keyword evidence="4 7" id="KW-0812">Transmembrane</keyword>
<accession>A0A517RPI7</accession>
<evidence type="ECO:0000259" key="8">
    <source>
        <dbReference type="Pfam" id="PF00482"/>
    </source>
</evidence>
<feature type="transmembrane region" description="Helical" evidence="7">
    <location>
        <begin position="482"/>
        <end position="504"/>
    </location>
</feature>
<proteinExistence type="inferred from homology"/>
<dbReference type="KEGG" id="gaz:Pan241w_59030"/>
<dbReference type="Pfam" id="PF00482">
    <property type="entry name" value="T2SSF"/>
    <property type="match status" value="2"/>
</dbReference>
<feature type="transmembrane region" description="Helical" evidence="7">
    <location>
        <begin position="48"/>
        <end position="68"/>
    </location>
</feature>
<feature type="transmembrane region" description="Helical" evidence="7">
    <location>
        <begin position="127"/>
        <end position="145"/>
    </location>
</feature>
<dbReference type="AlphaFoldDB" id="A0A517RPI7"/>
<comment type="similarity">
    <text evidence="2">Belongs to the GSP F family.</text>
</comment>
<feature type="transmembrane region" description="Helical" evidence="7">
    <location>
        <begin position="334"/>
        <end position="357"/>
    </location>
</feature>
<keyword evidence="10" id="KW-1185">Reference proteome</keyword>
<keyword evidence="5 7" id="KW-1133">Transmembrane helix</keyword>
<feature type="transmembrane region" description="Helical" evidence="7">
    <location>
        <begin position="6"/>
        <end position="27"/>
    </location>
</feature>
<feature type="transmembrane region" description="Helical" evidence="7">
    <location>
        <begin position="74"/>
        <end position="95"/>
    </location>
</feature>
<dbReference type="InterPro" id="IPR042094">
    <property type="entry name" value="T2SS_GspF_sf"/>
</dbReference>
<keyword evidence="3" id="KW-1003">Cell membrane</keyword>
<dbReference type="PANTHER" id="PTHR30012">
    <property type="entry name" value="GENERAL SECRETION PATHWAY PROTEIN"/>
    <property type="match status" value="1"/>
</dbReference>
<evidence type="ECO:0000256" key="1">
    <source>
        <dbReference type="ARBA" id="ARBA00004651"/>
    </source>
</evidence>
<organism evidence="9 10">
    <name type="scientific">Gimesia alba</name>
    <dbReference type="NCBI Taxonomy" id="2527973"/>
    <lineage>
        <taxon>Bacteria</taxon>
        <taxon>Pseudomonadati</taxon>
        <taxon>Planctomycetota</taxon>
        <taxon>Planctomycetia</taxon>
        <taxon>Planctomycetales</taxon>
        <taxon>Planctomycetaceae</taxon>
        <taxon>Gimesia</taxon>
    </lineage>
</organism>
<comment type="subcellular location">
    <subcellularLocation>
        <location evidence="1">Cell membrane</location>
        <topology evidence="1">Multi-pass membrane protein</topology>
    </subcellularLocation>
</comment>
<dbReference type="InterPro" id="IPR018076">
    <property type="entry name" value="T2SS_GspF_dom"/>
</dbReference>
<gene>
    <name evidence="9" type="primary">epsF_10</name>
    <name evidence="9" type="ORF">Pan241w_59030</name>
</gene>
<evidence type="ECO:0000256" key="4">
    <source>
        <dbReference type="ARBA" id="ARBA00022692"/>
    </source>
</evidence>
<feature type="transmembrane region" description="Helical" evidence="7">
    <location>
        <begin position="280"/>
        <end position="306"/>
    </location>
</feature>
<reference evidence="9 10" key="1">
    <citation type="submission" date="2019-02" db="EMBL/GenBank/DDBJ databases">
        <title>Deep-cultivation of Planctomycetes and their phenomic and genomic characterization uncovers novel biology.</title>
        <authorList>
            <person name="Wiegand S."/>
            <person name="Jogler M."/>
            <person name="Boedeker C."/>
            <person name="Pinto D."/>
            <person name="Vollmers J."/>
            <person name="Rivas-Marin E."/>
            <person name="Kohn T."/>
            <person name="Peeters S.H."/>
            <person name="Heuer A."/>
            <person name="Rast P."/>
            <person name="Oberbeckmann S."/>
            <person name="Bunk B."/>
            <person name="Jeske O."/>
            <person name="Meyerdierks A."/>
            <person name="Storesund J.E."/>
            <person name="Kallscheuer N."/>
            <person name="Luecker S."/>
            <person name="Lage O.M."/>
            <person name="Pohl T."/>
            <person name="Merkel B.J."/>
            <person name="Hornburger P."/>
            <person name="Mueller R.-W."/>
            <person name="Bruemmer F."/>
            <person name="Labrenz M."/>
            <person name="Spormann A.M."/>
            <person name="Op den Camp H."/>
            <person name="Overmann J."/>
            <person name="Amann R."/>
            <person name="Jetten M.S.M."/>
            <person name="Mascher T."/>
            <person name="Medema M.H."/>
            <person name="Devos D.P."/>
            <person name="Kaster A.-K."/>
            <person name="Ovreas L."/>
            <person name="Rohde M."/>
            <person name="Galperin M.Y."/>
            <person name="Jogler C."/>
        </authorList>
    </citation>
    <scope>NUCLEOTIDE SEQUENCE [LARGE SCALE GENOMIC DNA]</scope>
    <source>
        <strain evidence="9 10">Pan241w</strain>
    </source>
</reference>
<dbReference type="PANTHER" id="PTHR30012:SF0">
    <property type="entry name" value="TYPE II SECRETION SYSTEM PROTEIN F-RELATED"/>
    <property type="match status" value="1"/>
</dbReference>
<dbReference type="GO" id="GO:0005886">
    <property type="term" value="C:plasma membrane"/>
    <property type="evidence" value="ECO:0007669"/>
    <property type="project" value="UniProtKB-SubCell"/>
</dbReference>
<protein>
    <submittedName>
        <fullName evidence="9">Type II secretion system protein F</fullName>
    </submittedName>
</protein>
<keyword evidence="6 7" id="KW-0472">Membrane</keyword>
<dbReference type="RefSeq" id="WP_145222724.1">
    <property type="nucleotide sequence ID" value="NZ_CP036269.1"/>
</dbReference>
<dbReference type="InterPro" id="IPR003004">
    <property type="entry name" value="GspF/PilC"/>
</dbReference>
<evidence type="ECO:0000256" key="7">
    <source>
        <dbReference type="SAM" id="Phobius"/>
    </source>
</evidence>
<dbReference type="OrthoDB" id="242349at2"/>
<evidence type="ECO:0000256" key="6">
    <source>
        <dbReference type="ARBA" id="ARBA00023136"/>
    </source>
</evidence>
<sequence length="514" mass="58093">MDALGLIVSLAFFVYFPVAGISSILLARRINDFGHQGVNPILKTFWTSFAIFMLGCSVIFIVSTFLAISTSQYFGSGAFLLSIPITLLFSLTIYLEYLCYRSASALNKGDEYDLPESLRHQLHKTRVLGWIVLGLPLLLFVPALLLAASVFLSFALVFLIFVIIGSVLNILSTSKRANESELLWLLALCVEKNIPIAEELDTYSLTQKQKYRERIQLLSSRLYSGESLSDALSTTPGLVPQSAIVAVRIGEESNSLGIALRDAAAQSTKKLRHLTDQSNLSIIFLYLTMVVSIQFLIVGFIMYWIIPKFKKIFLDFGTELPSITLGLMQVSDFIIAYFYLFLPLFSLPIMALVLIQVGNYYGWYNLRIPFFTEWFPRLNTPHCLRQIAQSVSVHKPPQIALDSISTFHLWADVRMRTQSVNERIKQGENIWESLQNAKLISETEAALCSTAERMDNLPYVLRTLAESIELRRARKLRFFTEFLKPIIISVLAILVGYFVIALYMPLVKLINDLV</sequence>
<feature type="transmembrane region" description="Helical" evidence="7">
    <location>
        <begin position="151"/>
        <end position="171"/>
    </location>
</feature>
<evidence type="ECO:0000256" key="5">
    <source>
        <dbReference type="ARBA" id="ARBA00022989"/>
    </source>
</evidence>
<dbReference type="Gene3D" id="1.20.81.30">
    <property type="entry name" value="Type II secretion system (T2SS), domain F"/>
    <property type="match status" value="2"/>
</dbReference>
<dbReference type="EMBL" id="CP036269">
    <property type="protein sequence ID" value="QDT45775.1"/>
    <property type="molecule type" value="Genomic_DNA"/>
</dbReference>
<evidence type="ECO:0000313" key="9">
    <source>
        <dbReference type="EMBL" id="QDT45775.1"/>
    </source>
</evidence>
<feature type="domain" description="Type II secretion system protein GspF" evidence="8">
    <location>
        <begin position="385"/>
        <end position="505"/>
    </location>
</feature>
<evidence type="ECO:0000256" key="3">
    <source>
        <dbReference type="ARBA" id="ARBA00022475"/>
    </source>
</evidence>